<evidence type="ECO:0000313" key="2">
    <source>
        <dbReference type="EMBL" id="THH02966.1"/>
    </source>
</evidence>
<dbReference type="AlphaFoldDB" id="A0A4S4KVW7"/>
<feature type="compositionally biased region" description="Basic residues" evidence="1">
    <location>
        <begin position="35"/>
        <end position="52"/>
    </location>
</feature>
<protein>
    <submittedName>
        <fullName evidence="2">Uncharacterized protein</fullName>
    </submittedName>
</protein>
<comment type="caution">
    <text evidence="2">The sequence shown here is derived from an EMBL/GenBank/DDBJ whole genome shotgun (WGS) entry which is preliminary data.</text>
</comment>
<accession>A0A4S4KVW7</accession>
<proteinExistence type="predicted"/>
<organism evidence="2 3">
    <name type="scientific">Phellinidium pouzarii</name>
    <dbReference type="NCBI Taxonomy" id="167371"/>
    <lineage>
        <taxon>Eukaryota</taxon>
        <taxon>Fungi</taxon>
        <taxon>Dikarya</taxon>
        <taxon>Basidiomycota</taxon>
        <taxon>Agaricomycotina</taxon>
        <taxon>Agaricomycetes</taxon>
        <taxon>Hymenochaetales</taxon>
        <taxon>Hymenochaetaceae</taxon>
        <taxon>Phellinidium</taxon>
    </lineage>
</organism>
<dbReference type="Proteomes" id="UP000308199">
    <property type="component" value="Unassembled WGS sequence"/>
</dbReference>
<sequence>MKIFGLHLRDIFAPPRRLRLDVDPLRLPPPQSTKTKTKARNWKSRLLSRKPKASTGGTVGFRSLGDTEETKRGRSIRRAHDRPLDLSMGNSSVIFNSVECNNDLPETELKWINQKGSTTQIVDTLHFSRYKVLKRRGALSAVDFGSD</sequence>
<keyword evidence="3" id="KW-1185">Reference proteome</keyword>
<feature type="region of interest" description="Disordered" evidence="1">
    <location>
        <begin position="23"/>
        <end position="89"/>
    </location>
</feature>
<evidence type="ECO:0000256" key="1">
    <source>
        <dbReference type="SAM" id="MobiDB-lite"/>
    </source>
</evidence>
<name>A0A4S4KVW7_9AGAM</name>
<reference evidence="2 3" key="1">
    <citation type="submission" date="2019-02" db="EMBL/GenBank/DDBJ databases">
        <title>Genome sequencing of the rare red list fungi Phellinidium pouzarii.</title>
        <authorList>
            <person name="Buettner E."/>
            <person name="Kellner H."/>
        </authorList>
    </citation>
    <scope>NUCLEOTIDE SEQUENCE [LARGE SCALE GENOMIC DNA]</scope>
    <source>
        <strain evidence="2 3">DSM 108285</strain>
    </source>
</reference>
<evidence type="ECO:0000313" key="3">
    <source>
        <dbReference type="Proteomes" id="UP000308199"/>
    </source>
</evidence>
<gene>
    <name evidence="2" type="ORF">EW145_g6646</name>
</gene>
<dbReference type="EMBL" id="SGPK01000527">
    <property type="protein sequence ID" value="THH02966.1"/>
    <property type="molecule type" value="Genomic_DNA"/>
</dbReference>